<dbReference type="GO" id="GO:0009103">
    <property type="term" value="P:lipopolysaccharide biosynthetic process"/>
    <property type="evidence" value="ECO:0007669"/>
    <property type="project" value="UniProtKB-KW"/>
</dbReference>
<dbReference type="PANTHER" id="PTHR48090">
    <property type="entry name" value="UNDECAPRENYL-PHOSPHATE 4-DEOXY-4-FORMAMIDO-L-ARABINOSE TRANSFERASE-RELATED"/>
    <property type="match status" value="1"/>
</dbReference>
<dbReference type="SUPFAM" id="SSF53448">
    <property type="entry name" value="Nucleotide-diphospho-sugar transferases"/>
    <property type="match status" value="1"/>
</dbReference>
<gene>
    <name evidence="10" type="ORF">XE03_1343</name>
</gene>
<evidence type="ECO:0000313" key="10">
    <source>
        <dbReference type="EMBL" id="KUK86644.1"/>
    </source>
</evidence>
<keyword evidence="3 10" id="KW-0808">Transferase</keyword>
<dbReference type="Pfam" id="PF00535">
    <property type="entry name" value="Glycos_transf_2"/>
    <property type="match status" value="1"/>
</dbReference>
<reference evidence="11" key="1">
    <citation type="journal article" date="2015" name="MBio">
        <title>Genome-Resolved Metagenomic Analysis Reveals Roles for Candidate Phyla and Other Microbial Community Members in Biogeochemical Transformations in Oil Reservoirs.</title>
        <authorList>
            <person name="Hu P."/>
            <person name="Tom L."/>
            <person name="Singh A."/>
            <person name="Thomas B.C."/>
            <person name="Baker B.J."/>
            <person name="Piceno Y.M."/>
            <person name="Andersen G.L."/>
            <person name="Banfield J.F."/>
        </authorList>
    </citation>
    <scope>NUCLEOTIDE SEQUENCE [LARGE SCALE GENOMIC DNA]</scope>
</reference>
<feature type="transmembrane region" description="Helical" evidence="8">
    <location>
        <begin position="230"/>
        <end position="257"/>
    </location>
</feature>
<accession>A0A101I1B1</accession>
<keyword evidence="4 8" id="KW-0812">Transmembrane</keyword>
<keyword evidence="7 8" id="KW-0472">Membrane</keyword>
<keyword evidence="2" id="KW-0328">Glycosyltransferase</keyword>
<proteinExistence type="predicted"/>
<dbReference type="PANTHER" id="PTHR48090:SF3">
    <property type="entry name" value="UNDECAPRENYL-PHOSPHATE 4-DEOXY-4-FORMAMIDO-L-ARABINOSE TRANSFERASE"/>
    <property type="match status" value="1"/>
</dbReference>
<evidence type="ECO:0000256" key="3">
    <source>
        <dbReference type="ARBA" id="ARBA00022679"/>
    </source>
</evidence>
<evidence type="ECO:0000256" key="2">
    <source>
        <dbReference type="ARBA" id="ARBA00022676"/>
    </source>
</evidence>
<name>A0A101I1B1_UNCT6</name>
<sequence length="302" mass="34900">MIKVSVLCSAYNEVENVEELFKSFDSFNKKQKKEWELVFVDDGSKDGTYRKALDSSKGFQNIKVLKHKRNLGKTAGILTAKEHSEGNILVIYDADMQYSFDDCLKLVKRIEEDDYDICTGWKQGKYKKAFVSKIYNFLSRRFFKLPIHDQNGLKALKRDVLDSIHLRRDWHRYIVSLAIEKGFSVTEEKVTLYPRKYGVSKYSGSFRILIGLFDLLTVKFLTTFLKKPMILFGISGGILVILGFLIGLVSFILRFFYGFGFRPLLYLVILLILSGLLMFILGFVSELISIIIEDIEELKKKL</sequence>
<dbReference type="GO" id="GO:0005886">
    <property type="term" value="C:plasma membrane"/>
    <property type="evidence" value="ECO:0007669"/>
    <property type="project" value="TreeGrafter"/>
</dbReference>
<protein>
    <submittedName>
        <fullName evidence="10">Putative glycosyltransferase</fullName>
    </submittedName>
</protein>
<feature type="domain" description="Glycosyltransferase 2-like" evidence="9">
    <location>
        <begin position="5"/>
        <end position="133"/>
    </location>
</feature>
<comment type="caution">
    <text evidence="10">The sequence shown here is derived from an EMBL/GenBank/DDBJ whole genome shotgun (WGS) entry which is preliminary data.</text>
</comment>
<evidence type="ECO:0000259" key="9">
    <source>
        <dbReference type="Pfam" id="PF00535"/>
    </source>
</evidence>
<keyword evidence="6 8" id="KW-1133">Transmembrane helix</keyword>
<evidence type="ECO:0000256" key="7">
    <source>
        <dbReference type="ARBA" id="ARBA00023136"/>
    </source>
</evidence>
<feature type="transmembrane region" description="Helical" evidence="8">
    <location>
        <begin position="205"/>
        <end position="224"/>
    </location>
</feature>
<dbReference type="InterPro" id="IPR050256">
    <property type="entry name" value="Glycosyltransferase_2"/>
</dbReference>
<evidence type="ECO:0000256" key="1">
    <source>
        <dbReference type="ARBA" id="ARBA00022475"/>
    </source>
</evidence>
<dbReference type="AlphaFoldDB" id="A0A101I1B1"/>
<evidence type="ECO:0000256" key="4">
    <source>
        <dbReference type="ARBA" id="ARBA00022692"/>
    </source>
</evidence>
<evidence type="ECO:0000256" key="6">
    <source>
        <dbReference type="ARBA" id="ARBA00022989"/>
    </source>
</evidence>
<dbReference type="EMBL" id="LGGX01000014">
    <property type="protein sequence ID" value="KUK86644.1"/>
    <property type="molecule type" value="Genomic_DNA"/>
</dbReference>
<evidence type="ECO:0000313" key="11">
    <source>
        <dbReference type="Proteomes" id="UP000053467"/>
    </source>
</evidence>
<feature type="transmembrane region" description="Helical" evidence="8">
    <location>
        <begin position="264"/>
        <end position="292"/>
    </location>
</feature>
<keyword evidence="1" id="KW-1003">Cell membrane</keyword>
<keyword evidence="5" id="KW-0448">Lipopolysaccharide biosynthesis</keyword>
<dbReference type="CDD" id="cd04179">
    <property type="entry name" value="DPM_DPG-synthase_like"/>
    <property type="match status" value="1"/>
</dbReference>
<dbReference type="InterPro" id="IPR001173">
    <property type="entry name" value="Glyco_trans_2-like"/>
</dbReference>
<evidence type="ECO:0000256" key="8">
    <source>
        <dbReference type="SAM" id="Phobius"/>
    </source>
</evidence>
<dbReference type="GO" id="GO:0016757">
    <property type="term" value="F:glycosyltransferase activity"/>
    <property type="evidence" value="ECO:0007669"/>
    <property type="project" value="UniProtKB-KW"/>
</dbReference>
<dbReference type="Gene3D" id="3.90.550.10">
    <property type="entry name" value="Spore Coat Polysaccharide Biosynthesis Protein SpsA, Chain A"/>
    <property type="match status" value="1"/>
</dbReference>
<organism evidence="10 11">
    <name type="scientific">candidate division TA06 bacterium 34_109</name>
    <dbReference type="NCBI Taxonomy" id="1635277"/>
    <lineage>
        <taxon>Bacteria</taxon>
        <taxon>Bacteria division TA06</taxon>
    </lineage>
</organism>
<dbReference type="InterPro" id="IPR029044">
    <property type="entry name" value="Nucleotide-diphossugar_trans"/>
</dbReference>
<evidence type="ECO:0000256" key="5">
    <source>
        <dbReference type="ARBA" id="ARBA00022985"/>
    </source>
</evidence>
<dbReference type="Proteomes" id="UP000053467">
    <property type="component" value="Unassembled WGS sequence"/>
</dbReference>